<proteinExistence type="predicted"/>
<reference evidence="2" key="1">
    <citation type="journal article" date="2022" name="Mol. Ecol. Resour.">
        <title>The genomes of chicory, endive, great burdock and yacon provide insights into Asteraceae palaeo-polyploidization history and plant inulin production.</title>
        <authorList>
            <person name="Fan W."/>
            <person name="Wang S."/>
            <person name="Wang H."/>
            <person name="Wang A."/>
            <person name="Jiang F."/>
            <person name="Liu H."/>
            <person name="Zhao H."/>
            <person name="Xu D."/>
            <person name="Zhang Y."/>
        </authorList>
    </citation>
    <scope>NUCLEOTIDE SEQUENCE [LARGE SCALE GENOMIC DNA]</scope>
    <source>
        <strain evidence="2">cv. Yunnan</strain>
    </source>
</reference>
<protein>
    <submittedName>
        <fullName evidence="1">Uncharacterized protein</fullName>
    </submittedName>
</protein>
<keyword evidence="2" id="KW-1185">Reference proteome</keyword>
<gene>
    <name evidence="1" type="ORF">L1987_78099</name>
</gene>
<comment type="caution">
    <text evidence="1">The sequence shown here is derived from an EMBL/GenBank/DDBJ whole genome shotgun (WGS) entry which is preliminary data.</text>
</comment>
<dbReference type="Proteomes" id="UP001056120">
    <property type="component" value="Linkage Group LG26"/>
</dbReference>
<organism evidence="1 2">
    <name type="scientific">Smallanthus sonchifolius</name>
    <dbReference type="NCBI Taxonomy" id="185202"/>
    <lineage>
        <taxon>Eukaryota</taxon>
        <taxon>Viridiplantae</taxon>
        <taxon>Streptophyta</taxon>
        <taxon>Embryophyta</taxon>
        <taxon>Tracheophyta</taxon>
        <taxon>Spermatophyta</taxon>
        <taxon>Magnoliopsida</taxon>
        <taxon>eudicotyledons</taxon>
        <taxon>Gunneridae</taxon>
        <taxon>Pentapetalae</taxon>
        <taxon>asterids</taxon>
        <taxon>campanulids</taxon>
        <taxon>Asterales</taxon>
        <taxon>Asteraceae</taxon>
        <taxon>Asteroideae</taxon>
        <taxon>Heliantheae alliance</taxon>
        <taxon>Millerieae</taxon>
        <taxon>Smallanthus</taxon>
    </lineage>
</organism>
<reference evidence="1 2" key="2">
    <citation type="journal article" date="2022" name="Mol. Ecol. Resour.">
        <title>The genomes of chicory, endive, great burdock and yacon provide insights into Asteraceae paleo-polyploidization history and plant inulin production.</title>
        <authorList>
            <person name="Fan W."/>
            <person name="Wang S."/>
            <person name="Wang H."/>
            <person name="Wang A."/>
            <person name="Jiang F."/>
            <person name="Liu H."/>
            <person name="Zhao H."/>
            <person name="Xu D."/>
            <person name="Zhang Y."/>
        </authorList>
    </citation>
    <scope>NUCLEOTIDE SEQUENCE [LARGE SCALE GENOMIC DNA]</scope>
    <source>
        <strain evidence="2">cv. Yunnan</strain>
        <tissue evidence="1">Leaves</tissue>
    </source>
</reference>
<sequence>MIASHRLSIPRIFRDDCHSAGCDQGLVFDFGIRSRLSDYVDWETSAFVRFGILVSGLPSREKRRICVFFVVEEEDEFVFSLLQRKRRGKRWS</sequence>
<accession>A0ACB8ZCR5</accession>
<evidence type="ECO:0000313" key="2">
    <source>
        <dbReference type="Proteomes" id="UP001056120"/>
    </source>
</evidence>
<evidence type="ECO:0000313" key="1">
    <source>
        <dbReference type="EMBL" id="KAI3695111.1"/>
    </source>
</evidence>
<dbReference type="EMBL" id="CM042043">
    <property type="protein sequence ID" value="KAI3695111.1"/>
    <property type="molecule type" value="Genomic_DNA"/>
</dbReference>
<name>A0ACB8ZCR5_9ASTR</name>